<dbReference type="AlphaFoldDB" id="A0A1I1EXY9"/>
<dbReference type="EMBL" id="FOKY01000021">
    <property type="protein sequence ID" value="SFB92015.1"/>
    <property type="molecule type" value="Genomic_DNA"/>
</dbReference>
<keyword evidence="2" id="KW-1185">Reference proteome</keyword>
<dbReference type="OrthoDB" id="9803333at2"/>
<dbReference type="Gene3D" id="3.40.50.720">
    <property type="entry name" value="NAD(P)-binding Rossmann-like Domain"/>
    <property type="match status" value="1"/>
</dbReference>
<evidence type="ECO:0000313" key="2">
    <source>
        <dbReference type="Proteomes" id="UP000240042"/>
    </source>
</evidence>
<reference evidence="2" key="1">
    <citation type="submission" date="2016-10" db="EMBL/GenBank/DDBJ databases">
        <authorList>
            <person name="Varghese N."/>
            <person name="Submissions S."/>
        </authorList>
    </citation>
    <scope>NUCLEOTIDE SEQUENCE [LARGE SCALE GENOMIC DNA]</scope>
    <source>
        <strain evidence="2">ATCC 43811</strain>
    </source>
</reference>
<dbReference type="STRING" id="34097.SAMN02745150_01320"/>
<protein>
    <submittedName>
        <fullName evidence="1">Short chain dehydrogenase</fullName>
    </submittedName>
</protein>
<accession>A0A1I1EXY9</accession>
<evidence type="ECO:0000313" key="1">
    <source>
        <dbReference type="EMBL" id="SFB92015.1"/>
    </source>
</evidence>
<name>A0A1I1EXY9_BREAD</name>
<proteinExistence type="predicted"/>
<sequence length="115" mass="13192">MIADTASDIGTAVKQEFQQYNYLITDPTSQEWDLTIPKDISSYFRNNAKEYDTFVYCAGINNPELIENMPIERVQKTLQVNLLAFYAVLQYLIPFFKVNGEHIVVISSLYGTIAR</sequence>
<dbReference type="Proteomes" id="UP000240042">
    <property type="component" value="Unassembled WGS sequence"/>
</dbReference>
<dbReference type="InterPro" id="IPR036291">
    <property type="entry name" value="NAD(P)-bd_dom_sf"/>
</dbReference>
<dbReference type="InterPro" id="IPR002347">
    <property type="entry name" value="SDR_fam"/>
</dbReference>
<gene>
    <name evidence="1" type="ORF">SAMN02745150_01320</name>
</gene>
<dbReference type="SUPFAM" id="SSF51735">
    <property type="entry name" value="NAD(P)-binding Rossmann-fold domains"/>
    <property type="match status" value="1"/>
</dbReference>
<organism evidence="1 2">
    <name type="scientific">Brevinema andersonii</name>
    <dbReference type="NCBI Taxonomy" id="34097"/>
    <lineage>
        <taxon>Bacteria</taxon>
        <taxon>Pseudomonadati</taxon>
        <taxon>Spirochaetota</taxon>
        <taxon>Spirochaetia</taxon>
        <taxon>Brevinematales</taxon>
        <taxon>Brevinemataceae</taxon>
        <taxon>Brevinema</taxon>
    </lineage>
</organism>
<dbReference type="Pfam" id="PF00106">
    <property type="entry name" value="adh_short"/>
    <property type="match status" value="1"/>
</dbReference>
<dbReference type="RefSeq" id="WP_159428225.1">
    <property type="nucleotide sequence ID" value="NZ_FOKY01000021.1"/>
</dbReference>